<keyword evidence="2" id="KW-1185">Reference proteome</keyword>
<comment type="caution">
    <text evidence="1">The sequence shown here is derived from an EMBL/GenBank/DDBJ whole genome shotgun (WGS) entry which is preliminary data.</text>
</comment>
<organism evidence="1 2">
    <name type="scientific">Lentinula aff. lateritia</name>
    <dbReference type="NCBI Taxonomy" id="2804960"/>
    <lineage>
        <taxon>Eukaryota</taxon>
        <taxon>Fungi</taxon>
        <taxon>Dikarya</taxon>
        <taxon>Basidiomycota</taxon>
        <taxon>Agaricomycotina</taxon>
        <taxon>Agaricomycetes</taxon>
        <taxon>Agaricomycetidae</taxon>
        <taxon>Agaricales</taxon>
        <taxon>Marasmiineae</taxon>
        <taxon>Omphalotaceae</taxon>
        <taxon>Lentinula</taxon>
    </lineage>
</organism>
<evidence type="ECO:0000313" key="2">
    <source>
        <dbReference type="Proteomes" id="UP001163835"/>
    </source>
</evidence>
<proteinExistence type="predicted"/>
<dbReference type="EMBL" id="MU796045">
    <property type="protein sequence ID" value="KAJ3804390.1"/>
    <property type="molecule type" value="Genomic_DNA"/>
</dbReference>
<protein>
    <submittedName>
        <fullName evidence="1">Uncharacterized protein</fullName>
    </submittedName>
</protein>
<accession>A0ACC1TIP6</accession>
<evidence type="ECO:0000313" key="1">
    <source>
        <dbReference type="EMBL" id="KAJ3804390.1"/>
    </source>
</evidence>
<reference evidence="1" key="1">
    <citation type="submission" date="2022-09" db="EMBL/GenBank/DDBJ databases">
        <title>A Global Phylogenomic Analysis of the Shiitake Genus Lentinula.</title>
        <authorList>
            <consortium name="DOE Joint Genome Institute"/>
            <person name="Sierra-Patev S."/>
            <person name="Min B."/>
            <person name="Naranjo-Ortiz M."/>
            <person name="Looney B."/>
            <person name="Konkel Z."/>
            <person name="Slot J.C."/>
            <person name="Sakamoto Y."/>
            <person name="Steenwyk J.L."/>
            <person name="Rokas A."/>
            <person name="Carro J."/>
            <person name="Camarero S."/>
            <person name="Ferreira P."/>
            <person name="Molpeceres G."/>
            <person name="Ruiz-Duenas F.J."/>
            <person name="Serrano A."/>
            <person name="Henrissat B."/>
            <person name="Drula E."/>
            <person name="Hughes K.W."/>
            <person name="Mata J.L."/>
            <person name="Ishikawa N.K."/>
            <person name="Vargas-Isla R."/>
            <person name="Ushijima S."/>
            <person name="Smith C.A."/>
            <person name="Ahrendt S."/>
            <person name="Andreopoulos W."/>
            <person name="He G."/>
            <person name="Labutti K."/>
            <person name="Lipzen A."/>
            <person name="Ng V."/>
            <person name="Riley R."/>
            <person name="Sandor L."/>
            <person name="Barry K."/>
            <person name="Martinez A.T."/>
            <person name="Xiao Y."/>
            <person name="Gibbons J.G."/>
            <person name="Terashima K."/>
            <person name="Grigoriev I.V."/>
            <person name="Hibbett D.S."/>
        </authorList>
    </citation>
    <scope>NUCLEOTIDE SEQUENCE</scope>
    <source>
        <strain evidence="1">TMI1499</strain>
    </source>
</reference>
<sequence length="506" mass="55802">MSEPSSATQAPTGHQTAPAGPPATSAPTPLSNDWGEEPDCFLVCRHTCPHPRANQAGGTLRWAFTFVRNVSTPGHEHTKSGKHPHCSQACLEFGQTRRETEGLRDAAIAKKFRATILYSQVFHGSEVKNKAMLQWYQRVQEGHVFCGAWLGLSNSAPTFPRFVDLAFSDGALGPPSTDAWAQLPRQYEDIPTQLNQNIQCFDLQTVKAGNPVFGPGTQILTTPLILFGPSMTRLTVNFPAPAPSSSSNVSGSRSNPPIPPALTTAALPGPTSYPPPAPLVLVPSTSSGILPIQLTFTFEMPEPQNLKPLQSTWHSQGKELPKHILFVLSKIQGARKSLKTLKQADKGVVANFYECIIQWDLAAPHRVQFLHLLEKSIPLQHYMYVDYSMFLKRCDIYLFEWITLALELNDAGVIVSFIDNDDFIELLEKRELSKHWQLLKGVDLVIGRGELDLSSIPPQKIYTGVEGEDGLNVEPAITRDIAIQITIDISFHFPLFLQSSSLLIVL</sequence>
<name>A0ACC1TIP6_9AGAR</name>
<dbReference type="Proteomes" id="UP001163835">
    <property type="component" value="Unassembled WGS sequence"/>
</dbReference>
<gene>
    <name evidence="1" type="ORF">F5876DRAFT_83246</name>
</gene>